<dbReference type="OrthoDB" id="9989112at2759"/>
<dbReference type="PROSITE" id="PS51419">
    <property type="entry name" value="RAB"/>
    <property type="match status" value="1"/>
</dbReference>
<dbReference type="InterPro" id="IPR050227">
    <property type="entry name" value="Rab"/>
</dbReference>
<keyword evidence="2" id="KW-0342">GTP-binding</keyword>
<keyword evidence="5" id="KW-1185">Reference proteome</keyword>
<evidence type="ECO:0000256" key="3">
    <source>
        <dbReference type="SAM" id="MobiDB-lite"/>
    </source>
</evidence>
<dbReference type="PROSITE" id="PS51420">
    <property type="entry name" value="RHO"/>
    <property type="match status" value="1"/>
</dbReference>
<evidence type="ECO:0000256" key="2">
    <source>
        <dbReference type="ARBA" id="ARBA00023134"/>
    </source>
</evidence>
<reference evidence="4 5" key="1">
    <citation type="journal article" date="2019" name="Nat. Ecol. Evol.">
        <title>Megaphylogeny resolves global patterns of mushroom evolution.</title>
        <authorList>
            <person name="Varga T."/>
            <person name="Krizsan K."/>
            <person name="Foldi C."/>
            <person name="Dima B."/>
            <person name="Sanchez-Garcia M."/>
            <person name="Sanchez-Ramirez S."/>
            <person name="Szollosi G.J."/>
            <person name="Szarkandi J.G."/>
            <person name="Papp V."/>
            <person name="Albert L."/>
            <person name="Andreopoulos W."/>
            <person name="Angelini C."/>
            <person name="Antonin V."/>
            <person name="Barry K.W."/>
            <person name="Bougher N.L."/>
            <person name="Buchanan P."/>
            <person name="Buyck B."/>
            <person name="Bense V."/>
            <person name="Catcheside P."/>
            <person name="Chovatia M."/>
            <person name="Cooper J."/>
            <person name="Damon W."/>
            <person name="Desjardin D."/>
            <person name="Finy P."/>
            <person name="Geml J."/>
            <person name="Haridas S."/>
            <person name="Hughes K."/>
            <person name="Justo A."/>
            <person name="Karasinski D."/>
            <person name="Kautmanova I."/>
            <person name="Kiss B."/>
            <person name="Kocsube S."/>
            <person name="Kotiranta H."/>
            <person name="LaButti K.M."/>
            <person name="Lechner B.E."/>
            <person name="Liimatainen K."/>
            <person name="Lipzen A."/>
            <person name="Lukacs Z."/>
            <person name="Mihaltcheva S."/>
            <person name="Morgado L.N."/>
            <person name="Niskanen T."/>
            <person name="Noordeloos M.E."/>
            <person name="Ohm R.A."/>
            <person name="Ortiz-Santana B."/>
            <person name="Ovrebo C."/>
            <person name="Racz N."/>
            <person name="Riley R."/>
            <person name="Savchenko A."/>
            <person name="Shiryaev A."/>
            <person name="Soop K."/>
            <person name="Spirin V."/>
            <person name="Szebenyi C."/>
            <person name="Tomsovsky M."/>
            <person name="Tulloss R.E."/>
            <person name="Uehling J."/>
            <person name="Grigoriev I.V."/>
            <person name="Vagvolgyi C."/>
            <person name="Papp T."/>
            <person name="Martin F.M."/>
            <person name="Miettinen O."/>
            <person name="Hibbett D.S."/>
            <person name="Nagy L.G."/>
        </authorList>
    </citation>
    <scope>NUCLEOTIDE SEQUENCE [LARGE SCALE GENOMIC DNA]</scope>
    <source>
        <strain evidence="4 5">CBS 309.79</strain>
    </source>
</reference>
<dbReference type="STRING" id="1884261.A0A5C3Q8R6"/>
<protein>
    <submittedName>
        <fullName evidence="4">Ras-domain-containing protein</fullName>
    </submittedName>
</protein>
<evidence type="ECO:0000313" key="5">
    <source>
        <dbReference type="Proteomes" id="UP000305067"/>
    </source>
</evidence>
<dbReference type="SMART" id="SM00173">
    <property type="entry name" value="RAS"/>
    <property type="match status" value="1"/>
</dbReference>
<dbReference type="PRINTS" id="PR00449">
    <property type="entry name" value="RASTRNSFRMNG"/>
</dbReference>
<dbReference type="PANTHER" id="PTHR47977">
    <property type="entry name" value="RAS-RELATED PROTEIN RAB"/>
    <property type="match status" value="1"/>
</dbReference>
<proteinExistence type="predicted"/>
<dbReference type="Gene3D" id="3.40.50.300">
    <property type="entry name" value="P-loop containing nucleotide triphosphate hydrolases"/>
    <property type="match status" value="1"/>
</dbReference>
<dbReference type="GO" id="GO:0005525">
    <property type="term" value="F:GTP binding"/>
    <property type="evidence" value="ECO:0007669"/>
    <property type="project" value="UniProtKB-KW"/>
</dbReference>
<accession>A0A5C3Q8R6</accession>
<dbReference type="Proteomes" id="UP000305067">
    <property type="component" value="Unassembled WGS sequence"/>
</dbReference>
<dbReference type="AlphaFoldDB" id="A0A5C3Q8R6"/>
<dbReference type="SUPFAM" id="SSF52540">
    <property type="entry name" value="P-loop containing nucleoside triphosphate hydrolases"/>
    <property type="match status" value="1"/>
</dbReference>
<feature type="region of interest" description="Disordered" evidence="3">
    <location>
        <begin position="197"/>
        <end position="236"/>
    </location>
</feature>
<dbReference type="InterPro" id="IPR027417">
    <property type="entry name" value="P-loop_NTPase"/>
</dbReference>
<dbReference type="EMBL" id="ML178841">
    <property type="protein sequence ID" value="TFK98161.1"/>
    <property type="molecule type" value="Genomic_DNA"/>
</dbReference>
<sequence>MPPANSKKSSTSSAEGAAAPPINCKLLLIGNSSVGKSSLLLRFSDEQWLPEDESSATIGVDFRVHKMEVKGKKVKLSIWDTAGQERFRTITSSYYRGAQGVILVYDVSSRDSFDALPRWYSELETYVSPSVVRIVVGNKVDKEFSRQVPTTEAQAFATRMNSLFLETSAKTALGVESVFKEVVEKIIDTPELWDTSSKAARGANGNATAPVGMPGGGVDLGDDERDSAGGAGGCAC</sequence>
<dbReference type="FunFam" id="3.40.50.300:FF:001918">
    <property type="entry name" value="Small GTP-binding protein Rab18"/>
    <property type="match status" value="1"/>
</dbReference>
<dbReference type="GO" id="GO:0003924">
    <property type="term" value="F:GTPase activity"/>
    <property type="evidence" value="ECO:0007669"/>
    <property type="project" value="InterPro"/>
</dbReference>
<dbReference type="SMART" id="SM00175">
    <property type="entry name" value="RAB"/>
    <property type="match status" value="1"/>
</dbReference>
<evidence type="ECO:0000256" key="1">
    <source>
        <dbReference type="ARBA" id="ARBA00022741"/>
    </source>
</evidence>
<gene>
    <name evidence="4" type="ORF">BDV98DRAFT_212718</name>
</gene>
<keyword evidence="1" id="KW-0547">Nucleotide-binding</keyword>
<dbReference type="NCBIfam" id="TIGR00231">
    <property type="entry name" value="small_GTP"/>
    <property type="match status" value="1"/>
</dbReference>
<dbReference type="Pfam" id="PF00071">
    <property type="entry name" value="Ras"/>
    <property type="match status" value="1"/>
</dbReference>
<organism evidence="4 5">
    <name type="scientific">Pterulicium gracile</name>
    <dbReference type="NCBI Taxonomy" id="1884261"/>
    <lineage>
        <taxon>Eukaryota</taxon>
        <taxon>Fungi</taxon>
        <taxon>Dikarya</taxon>
        <taxon>Basidiomycota</taxon>
        <taxon>Agaricomycotina</taxon>
        <taxon>Agaricomycetes</taxon>
        <taxon>Agaricomycetidae</taxon>
        <taxon>Agaricales</taxon>
        <taxon>Pleurotineae</taxon>
        <taxon>Pterulaceae</taxon>
        <taxon>Pterulicium</taxon>
    </lineage>
</organism>
<dbReference type="InterPro" id="IPR001806">
    <property type="entry name" value="Small_GTPase"/>
</dbReference>
<dbReference type="SMART" id="SM00176">
    <property type="entry name" value="RAN"/>
    <property type="match status" value="1"/>
</dbReference>
<dbReference type="PROSITE" id="PS51421">
    <property type="entry name" value="RAS"/>
    <property type="match status" value="1"/>
</dbReference>
<name>A0A5C3Q8R6_9AGAR</name>
<evidence type="ECO:0000313" key="4">
    <source>
        <dbReference type="EMBL" id="TFK98161.1"/>
    </source>
</evidence>
<dbReference type="SMART" id="SM00174">
    <property type="entry name" value="RHO"/>
    <property type="match status" value="1"/>
</dbReference>
<dbReference type="InterPro" id="IPR005225">
    <property type="entry name" value="Small_GTP-bd"/>
</dbReference>